<evidence type="ECO:0000256" key="5">
    <source>
        <dbReference type="ARBA" id="ARBA00023136"/>
    </source>
</evidence>
<reference evidence="8" key="1">
    <citation type="submission" date="2018-08" db="EMBL/GenBank/DDBJ databases">
        <authorList>
            <person name="Grouzdev D.S."/>
            <person name="Krutkina M.S."/>
        </authorList>
    </citation>
    <scope>NUCLEOTIDE SEQUENCE [LARGE SCALE GENOMIC DNA]</scope>
    <source>
        <strain evidence="8">4-11</strain>
    </source>
</reference>
<feature type="transmembrane region" description="Helical" evidence="6">
    <location>
        <begin position="198"/>
        <end position="220"/>
    </location>
</feature>
<dbReference type="PANTHER" id="PTHR31645">
    <property type="entry name" value="OLIGOPEPTIDE TRANSPORTER YGL114W-RELATED"/>
    <property type="match status" value="1"/>
</dbReference>
<organism evidence="7 8">
    <name type="scientific">Sphaerochaeta halotolerans</name>
    <dbReference type="NCBI Taxonomy" id="2293840"/>
    <lineage>
        <taxon>Bacteria</taxon>
        <taxon>Pseudomonadati</taxon>
        <taxon>Spirochaetota</taxon>
        <taxon>Spirochaetia</taxon>
        <taxon>Spirochaetales</taxon>
        <taxon>Sphaerochaetaceae</taxon>
        <taxon>Sphaerochaeta</taxon>
    </lineage>
</organism>
<dbReference type="AlphaFoldDB" id="A0A372MJK4"/>
<feature type="transmembrane region" description="Helical" evidence="6">
    <location>
        <begin position="33"/>
        <end position="49"/>
    </location>
</feature>
<evidence type="ECO:0000256" key="3">
    <source>
        <dbReference type="ARBA" id="ARBA00022692"/>
    </source>
</evidence>
<dbReference type="Pfam" id="PF03169">
    <property type="entry name" value="OPT"/>
    <property type="match status" value="1"/>
</dbReference>
<feature type="transmembrane region" description="Helical" evidence="6">
    <location>
        <begin position="469"/>
        <end position="489"/>
    </location>
</feature>
<comment type="subcellular location">
    <subcellularLocation>
        <location evidence="1">Membrane</location>
        <topology evidence="1">Multi-pass membrane protein</topology>
    </subcellularLocation>
</comment>
<proteinExistence type="predicted"/>
<dbReference type="PANTHER" id="PTHR31645:SF0">
    <property type="entry name" value="OLIGOPEPTIDE TRANSPORTER YGL114W-RELATED"/>
    <property type="match status" value="1"/>
</dbReference>
<keyword evidence="4 6" id="KW-1133">Transmembrane helix</keyword>
<feature type="transmembrane region" description="Helical" evidence="6">
    <location>
        <begin position="330"/>
        <end position="348"/>
    </location>
</feature>
<keyword evidence="8" id="KW-1185">Reference proteome</keyword>
<feature type="transmembrane region" description="Helical" evidence="6">
    <location>
        <begin position="509"/>
        <end position="530"/>
    </location>
</feature>
<dbReference type="EMBL" id="QUWK01000002">
    <property type="protein sequence ID" value="RFU95924.1"/>
    <property type="molecule type" value="Genomic_DNA"/>
</dbReference>
<dbReference type="GO" id="GO:0016020">
    <property type="term" value="C:membrane"/>
    <property type="evidence" value="ECO:0007669"/>
    <property type="project" value="UniProtKB-SubCell"/>
</dbReference>
<feature type="transmembrane region" description="Helical" evidence="6">
    <location>
        <begin position="305"/>
        <end position="323"/>
    </location>
</feature>
<reference evidence="7 8" key="2">
    <citation type="submission" date="2018-09" db="EMBL/GenBank/DDBJ databases">
        <title>Genome of Sphaerochaeta halotolerans strain 4-11.</title>
        <authorList>
            <person name="Nazina T.N."/>
            <person name="Sokolova D.S."/>
        </authorList>
    </citation>
    <scope>NUCLEOTIDE SEQUENCE [LARGE SCALE GENOMIC DNA]</scope>
    <source>
        <strain evidence="7 8">4-11</strain>
    </source>
</reference>
<comment type="caution">
    <text evidence="7">The sequence shown here is derived from an EMBL/GenBank/DDBJ whole genome shotgun (WGS) entry which is preliminary data.</text>
</comment>
<evidence type="ECO:0000256" key="6">
    <source>
        <dbReference type="SAM" id="Phobius"/>
    </source>
</evidence>
<feature type="transmembrane region" description="Helical" evidence="6">
    <location>
        <begin position="7"/>
        <end position="27"/>
    </location>
</feature>
<feature type="transmembrane region" description="Helical" evidence="6">
    <location>
        <begin position="282"/>
        <end position="299"/>
    </location>
</feature>
<evidence type="ECO:0000256" key="2">
    <source>
        <dbReference type="ARBA" id="ARBA00022448"/>
    </source>
</evidence>
<keyword evidence="2" id="KW-0813">Transport</keyword>
<feature type="transmembrane region" description="Helical" evidence="6">
    <location>
        <begin position="391"/>
        <end position="412"/>
    </location>
</feature>
<evidence type="ECO:0000256" key="4">
    <source>
        <dbReference type="ARBA" id="ARBA00022989"/>
    </source>
</evidence>
<feature type="transmembrane region" description="Helical" evidence="6">
    <location>
        <begin position="432"/>
        <end position="457"/>
    </location>
</feature>
<keyword evidence="5 6" id="KW-0472">Membrane</keyword>
<dbReference type="RefSeq" id="WP_117329324.1">
    <property type="nucleotide sequence ID" value="NZ_QUWK01000002.1"/>
</dbReference>
<dbReference type="GO" id="GO:0035673">
    <property type="term" value="F:oligopeptide transmembrane transporter activity"/>
    <property type="evidence" value="ECO:0007669"/>
    <property type="project" value="InterPro"/>
</dbReference>
<sequence length="531" mass="54831">MNRQLTLRGALIALVGLLVITTSSMYVALRMGALPWPTIFVTVVSLAALKRAKGSTLQEINVTHTIMSSGAMVAGGLAFTLPGLWMIDPDANFSTVSLIILAVVGAILGTLFSALYRKKLIIDEALPYPMGLASYNTLQAGSKGGAGAKTLFASMGGSVLFTVLRDGFGKIPALLTLFKGSALIPAFSIWVSPMAMGIGAIIGPLFALLWFGGAVFGYYILTPLGIQSGLFASMAEADVFRSNLGIGLMIGTGLGVFFKAVGSKLLAQRKLEDKPKATFNRTTLIVALVLLFSVLMLSLGTELGLIEALVLIAGIYLATYLSGMLTGQTGINPMEIFGILVLLVIQLISNPSLIASFSIAAVVAVACGLTGDVMNDLKSGYLLKTDPRQQILGEGIGGVIGAVLSVFVLLIMKASFGGFGTAELPAPQAAAVAAMVGGLGHVPAFLIGLGIGLVLYLVNIPSATLGLGVYLPIYISSVMGLGALISGVLKAIFKKRTETAKLQDKTGLVASGLLGGEGITGVAIAILSMLK</sequence>
<name>A0A372MJK4_9SPIR</name>
<dbReference type="InterPro" id="IPR045035">
    <property type="entry name" value="YSL-like"/>
</dbReference>
<protein>
    <submittedName>
        <fullName evidence="7">Peptide transporter</fullName>
    </submittedName>
</protein>
<evidence type="ECO:0000313" key="7">
    <source>
        <dbReference type="EMBL" id="RFU95924.1"/>
    </source>
</evidence>
<dbReference type="Proteomes" id="UP000264002">
    <property type="component" value="Unassembled WGS sequence"/>
</dbReference>
<feature type="transmembrane region" description="Helical" evidence="6">
    <location>
        <begin position="93"/>
        <end position="116"/>
    </location>
</feature>
<evidence type="ECO:0000313" key="8">
    <source>
        <dbReference type="Proteomes" id="UP000264002"/>
    </source>
</evidence>
<feature type="transmembrane region" description="Helical" evidence="6">
    <location>
        <begin position="240"/>
        <end position="261"/>
    </location>
</feature>
<feature type="transmembrane region" description="Helical" evidence="6">
    <location>
        <begin position="70"/>
        <end position="87"/>
    </location>
</feature>
<accession>A0A372MJK4</accession>
<feature type="transmembrane region" description="Helical" evidence="6">
    <location>
        <begin position="171"/>
        <end position="191"/>
    </location>
</feature>
<dbReference type="InterPro" id="IPR004813">
    <property type="entry name" value="OPT"/>
</dbReference>
<evidence type="ECO:0000256" key="1">
    <source>
        <dbReference type="ARBA" id="ARBA00004141"/>
    </source>
</evidence>
<gene>
    <name evidence="7" type="ORF">DYP60_02670</name>
</gene>
<keyword evidence="3 6" id="KW-0812">Transmembrane</keyword>